<organism evidence="1 2">
    <name type="scientific">Colletotrichum asianum</name>
    <dbReference type="NCBI Taxonomy" id="702518"/>
    <lineage>
        <taxon>Eukaryota</taxon>
        <taxon>Fungi</taxon>
        <taxon>Dikarya</taxon>
        <taxon>Ascomycota</taxon>
        <taxon>Pezizomycotina</taxon>
        <taxon>Sordariomycetes</taxon>
        <taxon>Hypocreomycetidae</taxon>
        <taxon>Glomerellales</taxon>
        <taxon>Glomerellaceae</taxon>
        <taxon>Colletotrichum</taxon>
        <taxon>Colletotrichum gloeosporioides species complex</taxon>
    </lineage>
</organism>
<dbReference type="Proteomes" id="UP000434172">
    <property type="component" value="Unassembled WGS sequence"/>
</dbReference>
<reference evidence="1 2" key="1">
    <citation type="submission" date="2019-12" db="EMBL/GenBank/DDBJ databases">
        <title>A genome sequence resource for the geographically widespread anthracnose pathogen Colletotrichum asianum.</title>
        <authorList>
            <person name="Meng Y."/>
        </authorList>
    </citation>
    <scope>NUCLEOTIDE SEQUENCE [LARGE SCALE GENOMIC DNA]</scope>
    <source>
        <strain evidence="1 2">ICMP 18580</strain>
    </source>
</reference>
<dbReference type="AlphaFoldDB" id="A0A8H3WP87"/>
<comment type="caution">
    <text evidence="1">The sequence shown here is derived from an EMBL/GenBank/DDBJ whole genome shotgun (WGS) entry which is preliminary data.</text>
</comment>
<evidence type="ECO:0000313" key="2">
    <source>
        <dbReference type="Proteomes" id="UP000434172"/>
    </source>
</evidence>
<evidence type="ECO:0000313" key="1">
    <source>
        <dbReference type="EMBL" id="KAF0332206.1"/>
    </source>
</evidence>
<accession>A0A8H3WP87</accession>
<gene>
    <name evidence="1" type="ORF">GQ607_000222</name>
</gene>
<proteinExistence type="predicted"/>
<name>A0A8H3WP87_9PEZI</name>
<sequence length="127" mass="13239">MSQLMSKGPSSLLTCQLLESLCKLTALPYEASASQVLEATDLQSPTSFCGQSPASTCQPNASLIPAALGPVLAGDGEGGPDTSGLRCWAGGQQHKWLCTRCLATGSTDKLAKVAVYAATQRKQHWSV</sequence>
<dbReference type="EMBL" id="WOWK01000001">
    <property type="protein sequence ID" value="KAF0332206.1"/>
    <property type="molecule type" value="Genomic_DNA"/>
</dbReference>
<keyword evidence="2" id="KW-1185">Reference proteome</keyword>
<protein>
    <submittedName>
        <fullName evidence="1">Uncharacterized protein</fullName>
    </submittedName>
</protein>